<dbReference type="EMBL" id="JAEAOA010000576">
    <property type="protein sequence ID" value="KAK3595346.1"/>
    <property type="molecule type" value="Genomic_DNA"/>
</dbReference>
<dbReference type="Pfam" id="PF21320">
    <property type="entry name" value="WHD_Rv2258c"/>
    <property type="match status" value="1"/>
</dbReference>
<evidence type="ECO:0000259" key="2">
    <source>
        <dbReference type="Pfam" id="PF13847"/>
    </source>
</evidence>
<dbReference type="PANTHER" id="PTHR45128">
    <property type="entry name" value="METHYLTRANSFERASE TYPE 11"/>
    <property type="match status" value="1"/>
</dbReference>
<dbReference type="InterPro" id="IPR029063">
    <property type="entry name" value="SAM-dependent_MTases_sf"/>
</dbReference>
<dbReference type="InterPro" id="IPR025714">
    <property type="entry name" value="Methyltranfer_dom"/>
</dbReference>
<proteinExistence type="predicted"/>
<dbReference type="Proteomes" id="UP001195483">
    <property type="component" value="Unassembled WGS sequence"/>
</dbReference>
<feature type="domain" description="Methyltransferase" evidence="2">
    <location>
        <begin position="158"/>
        <end position="283"/>
    </location>
</feature>
<organism evidence="4 5">
    <name type="scientific">Potamilus streckersoni</name>
    <dbReference type="NCBI Taxonomy" id="2493646"/>
    <lineage>
        <taxon>Eukaryota</taxon>
        <taxon>Metazoa</taxon>
        <taxon>Spiralia</taxon>
        <taxon>Lophotrochozoa</taxon>
        <taxon>Mollusca</taxon>
        <taxon>Bivalvia</taxon>
        <taxon>Autobranchia</taxon>
        <taxon>Heteroconchia</taxon>
        <taxon>Palaeoheterodonta</taxon>
        <taxon>Unionida</taxon>
        <taxon>Unionoidea</taxon>
        <taxon>Unionidae</taxon>
        <taxon>Ambleminae</taxon>
        <taxon>Lampsilini</taxon>
        <taxon>Potamilus</taxon>
    </lineage>
</organism>
<dbReference type="InterPro" id="IPR053173">
    <property type="entry name" value="SAM-binding_MTase"/>
</dbReference>
<dbReference type="SUPFAM" id="SSF53335">
    <property type="entry name" value="S-adenosyl-L-methionine-dependent methyltransferases"/>
    <property type="match status" value="1"/>
</dbReference>
<reference evidence="4" key="3">
    <citation type="submission" date="2023-05" db="EMBL/GenBank/DDBJ databases">
        <authorList>
            <person name="Smith C.H."/>
        </authorList>
    </citation>
    <scope>NUCLEOTIDE SEQUENCE</scope>
    <source>
        <strain evidence="4">CHS0354</strain>
        <tissue evidence="4">Mantle</tissue>
    </source>
</reference>
<feature type="domain" description="S-adenosylmethionine-dependent methyltransferase Rv2258c-like winged HTH" evidence="3">
    <location>
        <begin position="20"/>
        <end position="89"/>
    </location>
</feature>
<gene>
    <name evidence="4" type="ORF">CHS0354_008770</name>
</gene>
<dbReference type="Pfam" id="PF13847">
    <property type="entry name" value="Methyltransf_31"/>
    <property type="match status" value="1"/>
</dbReference>
<reference evidence="4" key="2">
    <citation type="journal article" date="2021" name="Genome Biol. Evol.">
        <title>Developing a high-quality reference genome for a parasitic bivalve with doubly uniparental inheritance (Bivalvia: Unionida).</title>
        <authorList>
            <person name="Smith C.H."/>
        </authorList>
    </citation>
    <scope>NUCLEOTIDE SEQUENCE</scope>
    <source>
        <strain evidence="4">CHS0354</strain>
        <tissue evidence="4">Mantle</tissue>
    </source>
</reference>
<evidence type="ECO:0000256" key="1">
    <source>
        <dbReference type="SAM" id="MobiDB-lite"/>
    </source>
</evidence>
<dbReference type="CDD" id="cd02440">
    <property type="entry name" value="AdoMet_MTases"/>
    <property type="match status" value="1"/>
</dbReference>
<evidence type="ECO:0000313" key="5">
    <source>
        <dbReference type="Proteomes" id="UP001195483"/>
    </source>
</evidence>
<feature type="region of interest" description="Disordered" evidence="1">
    <location>
        <begin position="301"/>
        <end position="377"/>
    </location>
</feature>
<evidence type="ECO:0008006" key="6">
    <source>
        <dbReference type="Google" id="ProtNLM"/>
    </source>
</evidence>
<evidence type="ECO:0000259" key="3">
    <source>
        <dbReference type="Pfam" id="PF21320"/>
    </source>
</evidence>
<accession>A0AAE0SPA0</accession>
<feature type="compositionally biased region" description="Basic and acidic residues" evidence="1">
    <location>
        <begin position="304"/>
        <end position="337"/>
    </location>
</feature>
<evidence type="ECO:0000313" key="4">
    <source>
        <dbReference type="EMBL" id="KAK3595346.1"/>
    </source>
</evidence>
<dbReference type="Gene3D" id="3.40.50.150">
    <property type="entry name" value="Vaccinia Virus protein VP39"/>
    <property type="match status" value="1"/>
</dbReference>
<protein>
    <recommendedName>
        <fullName evidence="6">Methyltransferase domain-containing protein</fullName>
    </recommendedName>
</protein>
<keyword evidence="5" id="KW-1185">Reference proteome</keyword>
<name>A0AAE0SPA0_9BIVA</name>
<sequence>MDTLEFDIRLKEIISSGFTTYAIAIGREKGLFEKLCKATRPLTSTELAVEVNLDEKLVKGWLSCMVAEKLIQFDPEGDVYHVPANHQYSLLHSSGFAPALGPWIQVMEEITSGRENVDSPATKLLDWFHKHNDETSSRLIETDVIPSIKEAGLEITPESGLKVVDIGCGKANISFRFAKMFPKSTVFGVEHTDKDVEIALDSVKQMGAADNLTIMKGDAQQLPESWTDQFDCIFVFNVMHHIQDVSKATAEFRRVLKKGGLLLVIESNMHSQLSANVGSKSAALLYATHMSFQKIFHARHHHHDHDAEHPKGDHRIDCLHHSHDSDHANSHDSDHANSHHSNSQYVDEQDNNGHHSKNENSGNNHHSHAHFPQPHHTEGHGFLWGIEACQRVLEEGNFTICTQKPTTNFIRYLFVASK</sequence>
<comment type="caution">
    <text evidence="4">The sequence shown here is derived from an EMBL/GenBank/DDBJ whole genome shotgun (WGS) entry which is preliminary data.</text>
</comment>
<dbReference type="AlphaFoldDB" id="A0AAE0SPA0"/>
<dbReference type="InterPro" id="IPR048711">
    <property type="entry name" value="WHD_Rv2258c"/>
</dbReference>
<dbReference type="PANTHER" id="PTHR45128:SF1">
    <property type="entry name" value="S-ADENOSYLMETHIONINE-DEPENDENT METHYLTRANSFERASE RV2258C"/>
    <property type="match status" value="1"/>
</dbReference>
<reference evidence="4" key="1">
    <citation type="journal article" date="2021" name="Genome Biol. Evol.">
        <title>A High-Quality Reference Genome for a Parasitic Bivalve with Doubly Uniparental Inheritance (Bivalvia: Unionida).</title>
        <authorList>
            <person name="Smith C.H."/>
        </authorList>
    </citation>
    <scope>NUCLEOTIDE SEQUENCE</scope>
    <source>
        <strain evidence="4">CHS0354</strain>
    </source>
</reference>